<evidence type="ECO:0000313" key="2">
    <source>
        <dbReference type="EMBL" id="SDG73360.1"/>
    </source>
</evidence>
<proteinExistence type="predicted"/>
<dbReference type="InterPro" id="IPR007630">
    <property type="entry name" value="RNA_pol_sigma70_r4"/>
</dbReference>
<gene>
    <name evidence="2" type="ORF">SAMN05192573_104488</name>
</gene>
<dbReference type="GO" id="GO:0003700">
    <property type="term" value="F:DNA-binding transcription factor activity"/>
    <property type="evidence" value="ECO:0007669"/>
    <property type="project" value="InterPro"/>
</dbReference>
<protein>
    <submittedName>
        <fullName evidence="2">Sigma-70, region 4</fullName>
    </submittedName>
</protein>
<dbReference type="Proteomes" id="UP000199705">
    <property type="component" value="Unassembled WGS sequence"/>
</dbReference>
<keyword evidence="3" id="KW-1185">Reference proteome</keyword>
<reference evidence="3" key="1">
    <citation type="submission" date="2016-10" db="EMBL/GenBank/DDBJ databases">
        <authorList>
            <person name="Varghese N."/>
            <person name="Submissions S."/>
        </authorList>
    </citation>
    <scope>NUCLEOTIDE SEQUENCE [LARGE SCALE GENOMIC DNA]</scope>
    <source>
        <strain evidence="3">Gh-67</strain>
    </source>
</reference>
<accession>A0A1G7WQ47</accession>
<dbReference type="SUPFAM" id="SSF88659">
    <property type="entry name" value="Sigma3 and sigma4 domains of RNA polymerase sigma factors"/>
    <property type="match status" value="1"/>
</dbReference>
<feature type="domain" description="RNA polymerase sigma-70 region 4" evidence="1">
    <location>
        <begin position="111"/>
        <end position="155"/>
    </location>
</feature>
<dbReference type="EMBL" id="FNCG01000004">
    <property type="protein sequence ID" value="SDG73360.1"/>
    <property type="molecule type" value="Genomic_DNA"/>
</dbReference>
<evidence type="ECO:0000259" key="1">
    <source>
        <dbReference type="Pfam" id="PF04545"/>
    </source>
</evidence>
<name>A0A1G7WQ47_9SPHI</name>
<dbReference type="InterPro" id="IPR013324">
    <property type="entry name" value="RNA_pol_sigma_r3/r4-like"/>
</dbReference>
<sequence length="164" mass="18959">MKPQLQTPAPLSQSKAAVIRTLYDNYAATLLGYIFEVVQNQLVAEQYLIAVFNDVPNEIEELSKTDMNVFCRLQTMARQKMADFFETPDNDTGKKAEQCMPFLNNKPISLMTPLQRQVFCDIYYQCKTTSHIAKELNKTAEEIRKILKECFTIIRNGRNDEKIH</sequence>
<dbReference type="AlphaFoldDB" id="A0A1G7WQ47"/>
<dbReference type="GO" id="GO:0006352">
    <property type="term" value="P:DNA-templated transcription initiation"/>
    <property type="evidence" value="ECO:0007669"/>
    <property type="project" value="InterPro"/>
</dbReference>
<evidence type="ECO:0000313" key="3">
    <source>
        <dbReference type="Proteomes" id="UP000199705"/>
    </source>
</evidence>
<organism evidence="2 3">
    <name type="scientific">Mucilaginibacter gossypii</name>
    <dbReference type="NCBI Taxonomy" id="551996"/>
    <lineage>
        <taxon>Bacteria</taxon>
        <taxon>Pseudomonadati</taxon>
        <taxon>Bacteroidota</taxon>
        <taxon>Sphingobacteriia</taxon>
        <taxon>Sphingobacteriales</taxon>
        <taxon>Sphingobacteriaceae</taxon>
        <taxon>Mucilaginibacter</taxon>
    </lineage>
</organism>
<dbReference type="Pfam" id="PF04545">
    <property type="entry name" value="Sigma70_r4"/>
    <property type="match status" value="1"/>
</dbReference>
<dbReference type="STRING" id="551996.SAMN05192573_104488"/>